<comment type="subcellular location">
    <subcellularLocation>
        <location evidence="1">Cell inner membrane</location>
        <topology evidence="1">Multi-pass membrane protein</topology>
    </subcellularLocation>
</comment>
<comment type="similarity">
    <text evidence="2">Belongs to the resistance-nodulation-cell division (RND) (TC 2.A.6) family.</text>
</comment>
<feature type="transmembrane region" description="Helical" evidence="9">
    <location>
        <begin position="909"/>
        <end position="933"/>
    </location>
</feature>
<feature type="transmembrane region" description="Helical" evidence="9">
    <location>
        <begin position="390"/>
        <end position="415"/>
    </location>
</feature>
<evidence type="ECO:0000256" key="2">
    <source>
        <dbReference type="ARBA" id="ARBA00010942"/>
    </source>
</evidence>
<feature type="transmembrane region" description="Helical" evidence="9">
    <location>
        <begin position="985"/>
        <end position="1004"/>
    </location>
</feature>
<evidence type="ECO:0000256" key="5">
    <source>
        <dbReference type="ARBA" id="ARBA00022519"/>
    </source>
</evidence>
<keyword evidence="3" id="KW-0813">Transport</keyword>
<evidence type="ECO:0000256" key="3">
    <source>
        <dbReference type="ARBA" id="ARBA00022448"/>
    </source>
</evidence>
<keyword evidence="7 9" id="KW-1133">Transmembrane helix</keyword>
<feature type="transmembrane region" description="Helical" evidence="9">
    <location>
        <begin position="939"/>
        <end position="964"/>
    </location>
</feature>
<evidence type="ECO:0000256" key="7">
    <source>
        <dbReference type="ARBA" id="ARBA00022989"/>
    </source>
</evidence>
<evidence type="ECO:0000256" key="4">
    <source>
        <dbReference type="ARBA" id="ARBA00022475"/>
    </source>
</evidence>
<gene>
    <name evidence="10" type="ORF">NBRC110019_15320</name>
</gene>
<dbReference type="AlphaFoldDB" id="A0A9W6EVG7"/>
<feature type="transmembrane region" description="Helical" evidence="9">
    <location>
        <begin position="468"/>
        <end position="495"/>
    </location>
</feature>
<keyword evidence="6 9" id="KW-0812">Transmembrane</keyword>
<dbReference type="Proteomes" id="UP001143545">
    <property type="component" value="Unassembled WGS sequence"/>
</dbReference>
<accession>A0A9W6EVG7</accession>
<feature type="transmembrane region" description="Helical" evidence="9">
    <location>
        <begin position="1024"/>
        <end position="1045"/>
    </location>
</feature>
<dbReference type="Gene3D" id="3.30.2090.10">
    <property type="entry name" value="Multidrug efflux transporter AcrB TolC docking domain, DN and DC subdomains"/>
    <property type="match status" value="2"/>
</dbReference>
<evidence type="ECO:0000256" key="9">
    <source>
        <dbReference type="SAM" id="Phobius"/>
    </source>
</evidence>
<organism evidence="10 11">
    <name type="scientific">Neptunitalea chrysea</name>
    <dbReference type="NCBI Taxonomy" id="1647581"/>
    <lineage>
        <taxon>Bacteria</taxon>
        <taxon>Pseudomonadati</taxon>
        <taxon>Bacteroidota</taxon>
        <taxon>Flavobacteriia</taxon>
        <taxon>Flavobacteriales</taxon>
        <taxon>Flavobacteriaceae</taxon>
        <taxon>Neptunitalea</taxon>
    </lineage>
</organism>
<dbReference type="InterPro" id="IPR001036">
    <property type="entry name" value="Acrflvin-R"/>
</dbReference>
<dbReference type="GO" id="GO:0005886">
    <property type="term" value="C:plasma membrane"/>
    <property type="evidence" value="ECO:0007669"/>
    <property type="project" value="UniProtKB-SubCell"/>
</dbReference>
<evidence type="ECO:0000313" key="11">
    <source>
        <dbReference type="Proteomes" id="UP001143545"/>
    </source>
</evidence>
<dbReference type="RefSeq" id="WP_281753802.1">
    <property type="nucleotide sequence ID" value="NZ_BRVP01000009.1"/>
</dbReference>
<dbReference type="PANTHER" id="PTHR32063">
    <property type="match status" value="1"/>
</dbReference>
<dbReference type="NCBIfam" id="TIGR00915">
    <property type="entry name" value="2A0602"/>
    <property type="match status" value="1"/>
</dbReference>
<dbReference type="SUPFAM" id="SSF82866">
    <property type="entry name" value="Multidrug efflux transporter AcrB transmembrane domain"/>
    <property type="match status" value="2"/>
</dbReference>
<dbReference type="SUPFAM" id="SSF82714">
    <property type="entry name" value="Multidrug efflux transporter AcrB TolC docking domain, DN and DC subdomains"/>
    <property type="match status" value="2"/>
</dbReference>
<name>A0A9W6EVG7_9FLAO</name>
<dbReference type="PANTHER" id="PTHR32063:SF9">
    <property type="entry name" value="SIMILAR TO MULTIDRUG RESISTANCE PROTEIN MEXB"/>
    <property type="match status" value="1"/>
</dbReference>
<dbReference type="EMBL" id="BRVP01000009">
    <property type="protein sequence ID" value="GLB52492.1"/>
    <property type="molecule type" value="Genomic_DNA"/>
</dbReference>
<keyword evidence="4" id="KW-1003">Cell membrane</keyword>
<evidence type="ECO:0000256" key="1">
    <source>
        <dbReference type="ARBA" id="ARBA00004429"/>
    </source>
</evidence>
<dbReference type="GO" id="GO:0009636">
    <property type="term" value="P:response to toxic substance"/>
    <property type="evidence" value="ECO:0007669"/>
    <property type="project" value="UniProtKB-ARBA"/>
</dbReference>
<feature type="transmembrane region" description="Helical" evidence="9">
    <location>
        <begin position="364"/>
        <end position="384"/>
    </location>
</feature>
<dbReference type="Gene3D" id="1.20.1640.10">
    <property type="entry name" value="Multidrug efflux transporter AcrB transmembrane domain"/>
    <property type="match status" value="2"/>
</dbReference>
<dbReference type="Gene3D" id="3.30.70.1320">
    <property type="entry name" value="Multidrug efflux transporter AcrB pore domain like"/>
    <property type="match status" value="1"/>
</dbReference>
<dbReference type="InterPro" id="IPR004764">
    <property type="entry name" value="MdtF-like"/>
</dbReference>
<feature type="transmembrane region" description="Helical" evidence="9">
    <location>
        <begin position="884"/>
        <end position="902"/>
    </location>
</feature>
<comment type="caution">
    <text evidence="10">The sequence shown here is derived from an EMBL/GenBank/DDBJ whole genome shotgun (WGS) entry which is preliminary data.</text>
</comment>
<keyword evidence="8 9" id="KW-0472">Membrane</keyword>
<dbReference type="Pfam" id="PF00873">
    <property type="entry name" value="ACR_tran"/>
    <property type="match status" value="1"/>
</dbReference>
<feature type="transmembrane region" description="Helical" evidence="9">
    <location>
        <begin position="554"/>
        <end position="572"/>
    </location>
</feature>
<evidence type="ECO:0000313" key="10">
    <source>
        <dbReference type="EMBL" id="GLB52492.1"/>
    </source>
</evidence>
<dbReference type="InterPro" id="IPR027463">
    <property type="entry name" value="AcrB_DN_DC_subdom"/>
</dbReference>
<sequence>MFKKILKKPVLVLVITIILVLAGAASITSLPIERFPEIAPPSVSVGVKYPGGNAETVAKSVLLPIEEAINGTENMTYANSTASNSGAGRVTVYFKPGTDPDIAAVNIQNRVSTVTEKIPPEVLEAGISVTKRMKGSIMTLNIYSDDTTYDETFLNAYTRINIRRELKRVEGLAEASILRQRDYAMRIWLNPQKMAAYGLTPRDVYNQIKDQNFEAAPGKFGENSDELFEIVLKHGGRLNQIEDYENLVIKSNLEGTTLHLKDVARIEFGASNYTSENRLNGKPAVTIDIVQQNGANAVEIDKKIREILEEQEKRFPEGIHYQITYSVRHQIDESMEQVKHTLVEAFILVFLVVFIFLQDFRATIITAISIPVSLLGTFFFLKVIGVSMNVLSMFSLVLAIGIVVDDAIVVMEAIHEKMTHHKMVATKAVSVAMDEITGAIMSITIVIAAVFIPVGFLSGPVGVFYSEFAYTIIFAVLLSAINALTLTPLLTKMFFGSPKNPKRKRRLTAWVSNTKLGQKGKTAGKKGFRKFDFYFYRFTQSYVRIVKWFLVRKWVGLGALVVLIGLTVFLSTSTPKAFIPTEDDNFLIFSLKMPEGSSLHRTNMALRKADSILRSDEAVAGVNTVSGFNIVVNAESPSSGMGYVQLKRGAERGAVHDIQEVIKRLLTKLDTIDETSFNMYPRPTVQGFGNFDGVQFMLQDRADGDLGEFGLMINEFIHHLNSQPEIETAFTSFNPNFPQYKLNIDYEKAKNMGVSVKDMMFTIQSYFGRVQPGDFNRFSRQYGVYMQSDIQFRESPESFNGVFVKNTAGKMVPINTLVRLEQTYGPEVVNRYNLYNAAKVNVTPAKGYSTGDVMSKIEELAADKLPASLSYEWTSMSLEEKNSGGDTIIVFVIIILLVYFILAAQYESFLLPLAVMLSLPAGIFGVFVAINLAGIDNNIYVQIGIIMLIGLLAKNAILIVEFVVQKRRSGLPALEAVLEASSLRLRPIIMTSLAFTVGLIPLMFAHESSAQGNHSVSIGTAGGMLSGIILGIFIIPVLAYIFQLLHDKFNLERFGSKEEVIELAEE</sequence>
<dbReference type="GO" id="GO:0042910">
    <property type="term" value="F:xenobiotic transmembrane transporter activity"/>
    <property type="evidence" value="ECO:0007669"/>
    <property type="project" value="TreeGrafter"/>
</dbReference>
<dbReference type="Gene3D" id="3.30.70.1430">
    <property type="entry name" value="Multidrug efflux transporter AcrB pore domain"/>
    <property type="match status" value="2"/>
</dbReference>
<dbReference type="SUPFAM" id="SSF82693">
    <property type="entry name" value="Multidrug efflux transporter AcrB pore domain, PN1, PN2, PC1 and PC2 subdomains"/>
    <property type="match status" value="4"/>
</dbReference>
<dbReference type="GO" id="GO:0015562">
    <property type="term" value="F:efflux transmembrane transporter activity"/>
    <property type="evidence" value="ECO:0007669"/>
    <property type="project" value="InterPro"/>
</dbReference>
<reference evidence="10" key="1">
    <citation type="submission" date="2022-07" db="EMBL/GenBank/DDBJ databases">
        <title>Taxonomy of Novel Oxalotrophic and Methylotrophic Bacteria.</title>
        <authorList>
            <person name="Sahin N."/>
            <person name="Tani A."/>
        </authorList>
    </citation>
    <scope>NUCLEOTIDE SEQUENCE</scope>
    <source>
        <strain evidence="10">AM327</strain>
    </source>
</reference>
<feature type="transmembrane region" description="Helical" evidence="9">
    <location>
        <begin position="436"/>
        <end position="456"/>
    </location>
</feature>
<evidence type="ECO:0000256" key="6">
    <source>
        <dbReference type="ARBA" id="ARBA00022692"/>
    </source>
</evidence>
<protein>
    <submittedName>
        <fullName evidence="10">Multidrug transporter AcrB</fullName>
    </submittedName>
</protein>
<keyword evidence="5" id="KW-0997">Cell inner membrane</keyword>
<evidence type="ECO:0000256" key="8">
    <source>
        <dbReference type="ARBA" id="ARBA00023136"/>
    </source>
</evidence>
<dbReference type="Gene3D" id="3.30.70.1440">
    <property type="entry name" value="Multidrug efflux transporter AcrB pore domain"/>
    <property type="match status" value="1"/>
</dbReference>
<keyword evidence="11" id="KW-1185">Reference proteome</keyword>
<dbReference type="PRINTS" id="PR00702">
    <property type="entry name" value="ACRIFLAVINRP"/>
</dbReference>
<proteinExistence type="inferred from homology"/>
<feature type="transmembrane region" description="Helical" evidence="9">
    <location>
        <begin position="338"/>
        <end position="357"/>
    </location>
</feature>